<feature type="domain" description="N-acetyltransferase" evidence="1">
    <location>
        <begin position="3"/>
        <end position="156"/>
    </location>
</feature>
<dbReference type="SUPFAM" id="SSF55729">
    <property type="entry name" value="Acyl-CoA N-acyltransferases (Nat)"/>
    <property type="match status" value="1"/>
</dbReference>
<dbReference type="Proteomes" id="UP001152172">
    <property type="component" value="Unassembled WGS sequence"/>
</dbReference>
<dbReference type="EMBL" id="JAMKBI010000019">
    <property type="protein sequence ID" value="MCZ8535301.1"/>
    <property type="molecule type" value="Genomic_DNA"/>
</dbReference>
<dbReference type="InterPro" id="IPR000182">
    <property type="entry name" value="GNAT_dom"/>
</dbReference>
<evidence type="ECO:0000313" key="3">
    <source>
        <dbReference type="Proteomes" id="UP001152172"/>
    </source>
</evidence>
<protein>
    <submittedName>
        <fullName evidence="2">GNAT family N-acetyltransferase</fullName>
    </submittedName>
</protein>
<reference evidence="2" key="1">
    <citation type="submission" date="2022-05" db="EMBL/GenBank/DDBJ databases">
        <authorList>
            <person name="Colautti A."/>
            <person name="Iacumin L."/>
        </authorList>
    </citation>
    <scope>NUCLEOTIDE SEQUENCE</scope>
    <source>
        <strain evidence="2">DSM 30747</strain>
    </source>
</reference>
<keyword evidence="3" id="KW-1185">Reference proteome</keyword>
<evidence type="ECO:0000313" key="2">
    <source>
        <dbReference type="EMBL" id="MCZ8535301.1"/>
    </source>
</evidence>
<dbReference type="PROSITE" id="PS51186">
    <property type="entry name" value="GNAT"/>
    <property type="match status" value="1"/>
</dbReference>
<dbReference type="RefSeq" id="WP_269923291.1">
    <property type="nucleotide sequence ID" value="NZ_JAMKBI010000019.1"/>
</dbReference>
<proteinExistence type="predicted"/>
<gene>
    <name evidence="2" type="ORF">M9R61_18525</name>
</gene>
<organism evidence="2 3">
    <name type="scientific">Psychrobacillus psychrodurans</name>
    <dbReference type="NCBI Taxonomy" id="126157"/>
    <lineage>
        <taxon>Bacteria</taxon>
        <taxon>Bacillati</taxon>
        <taxon>Bacillota</taxon>
        <taxon>Bacilli</taxon>
        <taxon>Bacillales</taxon>
        <taxon>Bacillaceae</taxon>
        <taxon>Psychrobacillus</taxon>
    </lineage>
</organism>
<comment type="caution">
    <text evidence="2">The sequence shown here is derived from an EMBL/GenBank/DDBJ whole genome shotgun (WGS) entry which is preliminary data.</text>
</comment>
<name>A0A9X3LCB9_9BACI</name>
<dbReference type="AlphaFoldDB" id="A0A9X3LCB9"/>
<evidence type="ECO:0000259" key="1">
    <source>
        <dbReference type="PROSITE" id="PS51186"/>
    </source>
</evidence>
<dbReference type="Gene3D" id="3.40.630.30">
    <property type="match status" value="1"/>
</dbReference>
<dbReference type="GO" id="GO:0016747">
    <property type="term" value="F:acyltransferase activity, transferring groups other than amino-acyl groups"/>
    <property type="evidence" value="ECO:0007669"/>
    <property type="project" value="InterPro"/>
</dbReference>
<sequence length="156" mass="18268">MKLFIKNMNEEKAKDILSWEYEKPYDFYNNELTDQEMKERLDGSYYALVNDKKEIYGFFCTGENAQVPVGKKIGVYSDDSIDMGLGMNPKMVGKGNGFEFCSFILRYIEKNYIGSPIRLTVAKFNQRAIHLYEKLGFVKKDEFNTDYSEFMTMIKL</sequence>
<accession>A0A9X3LCB9</accession>
<dbReference type="Pfam" id="PF00583">
    <property type="entry name" value="Acetyltransf_1"/>
    <property type="match status" value="1"/>
</dbReference>
<dbReference type="InterPro" id="IPR016181">
    <property type="entry name" value="Acyl_CoA_acyltransferase"/>
</dbReference>